<proteinExistence type="predicted"/>
<dbReference type="GO" id="GO:0003899">
    <property type="term" value="F:DNA-directed RNA polymerase activity"/>
    <property type="evidence" value="ECO:0007669"/>
    <property type="project" value="InterPro"/>
</dbReference>
<accession>A0A4U5NFS1</accession>
<dbReference type="GO" id="GO:0006351">
    <property type="term" value="P:DNA-templated transcription"/>
    <property type="evidence" value="ECO:0007669"/>
    <property type="project" value="InterPro"/>
</dbReference>
<dbReference type="GO" id="GO:0003677">
    <property type="term" value="F:DNA binding"/>
    <property type="evidence" value="ECO:0007669"/>
    <property type="project" value="InterPro"/>
</dbReference>
<name>A0A4U5NFS1_STECR</name>
<dbReference type="Proteomes" id="UP000298663">
    <property type="component" value="Unassembled WGS sequence"/>
</dbReference>
<reference evidence="2 3" key="1">
    <citation type="journal article" date="2015" name="Genome Biol.">
        <title>Comparative genomics of Steinernema reveals deeply conserved gene regulatory networks.</title>
        <authorList>
            <person name="Dillman A.R."/>
            <person name="Macchietto M."/>
            <person name="Porter C.F."/>
            <person name="Rogers A."/>
            <person name="Williams B."/>
            <person name="Antoshechkin I."/>
            <person name="Lee M.M."/>
            <person name="Goodwin Z."/>
            <person name="Lu X."/>
            <person name="Lewis E.E."/>
            <person name="Goodrich-Blair H."/>
            <person name="Stock S.P."/>
            <person name="Adams B.J."/>
            <person name="Sternberg P.W."/>
            <person name="Mortazavi A."/>
        </authorList>
    </citation>
    <scope>NUCLEOTIDE SEQUENCE [LARGE SCALE GENOMIC DNA]</scope>
    <source>
        <strain evidence="2 3">ALL</strain>
    </source>
</reference>
<comment type="caution">
    <text evidence="2">The sequence shown here is derived from an EMBL/GenBank/DDBJ whole genome shotgun (WGS) entry which is preliminary data.</text>
</comment>
<evidence type="ECO:0000313" key="2">
    <source>
        <dbReference type="EMBL" id="TKR81909.1"/>
    </source>
</evidence>
<evidence type="ECO:0000313" key="3">
    <source>
        <dbReference type="Proteomes" id="UP000298663"/>
    </source>
</evidence>
<keyword evidence="3" id="KW-1185">Reference proteome</keyword>
<evidence type="ECO:0000259" key="1">
    <source>
        <dbReference type="Pfam" id="PF04992"/>
    </source>
</evidence>
<gene>
    <name evidence="2" type="ORF">L596_015706</name>
</gene>
<dbReference type="SUPFAM" id="SSF64484">
    <property type="entry name" value="beta and beta-prime subunits of DNA dependent RNA-polymerase"/>
    <property type="match status" value="1"/>
</dbReference>
<dbReference type="STRING" id="34508.A0A4U5NFS1"/>
<feature type="domain" description="RNA polymerase Rpb1" evidence="1">
    <location>
        <begin position="11"/>
        <end position="47"/>
    </location>
</feature>
<organism evidence="2 3">
    <name type="scientific">Steinernema carpocapsae</name>
    <name type="common">Entomopathogenic nematode</name>
    <dbReference type="NCBI Taxonomy" id="34508"/>
    <lineage>
        <taxon>Eukaryota</taxon>
        <taxon>Metazoa</taxon>
        <taxon>Ecdysozoa</taxon>
        <taxon>Nematoda</taxon>
        <taxon>Chromadorea</taxon>
        <taxon>Rhabditida</taxon>
        <taxon>Tylenchina</taxon>
        <taxon>Panagrolaimomorpha</taxon>
        <taxon>Strongyloidoidea</taxon>
        <taxon>Steinernematidae</taxon>
        <taxon>Steinernema</taxon>
    </lineage>
</organism>
<dbReference type="Pfam" id="PF04992">
    <property type="entry name" value="RNA_pol_Rpb1_6"/>
    <property type="match status" value="1"/>
</dbReference>
<dbReference type="EMBL" id="AZBU02000004">
    <property type="protein sequence ID" value="TKR81909.1"/>
    <property type="molecule type" value="Genomic_DNA"/>
</dbReference>
<dbReference type="AlphaFoldDB" id="A0A4U5NFS1"/>
<dbReference type="InterPro" id="IPR007075">
    <property type="entry name" value="RNA_pol_Rpb1_6"/>
</dbReference>
<reference evidence="2 3" key="2">
    <citation type="journal article" date="2019" name="G3 (Bethesda)">
        <title>Hybrid Assembly of the Genome of the Entomopathogenic Nematode Steinernema carpocapsae Identifies the X-Chromosome.</title>
        <authorList>
            <person name="Serra L."/>
            <person name="Macchietto M."/>
            <person name="Macias-Munoz A."/>
            <person name="McGill C.J."/>
            <person name="Rodriguez I.M."/>
            <person name="Rodriguez B."/>
            <person name="Murad R."/>
            <person name="Mortazavi A."/>
        </authorList>
    </citation>
    <scope>NUCLEOTIDE SEQUENCE [LARGE SCALE GENOMIC DNA]</scope>
    <source>
        <strain evidence="2 3">ALL</strain>
    </source>
</reference>
<sequence>MVQLRYGEDGLDGMWVENQNMPTMKPSEALFIRDFKLDLTEKRRSSAATRKKPSGRCRAIRRRCVWSRRSGWL</sequence>
<protein>
    <recommendedName>
        <fullName evidence="1">RNA polymerase Rpb1 domain-containing protein</fullName>
    </recommendedName>
</protein>